<comment type="similarity">
    <text evidence="4">Belongs to the SprT family.</text>
</comment>
<comment type="subcellular location">
    <subcellularLocation>
        <location evidence="4">Cytoplasm</location>
    </subcellularLocation>
</comment>
<feature type="binding site" evidence="4">
    <location>
        <position position="71"/>
    </location>
    <ligand>
        <name>Zn(2+)</name>
        <dbReference type="ChEBI" id="CHEBI:29105"/>
    </ligand>
</feature>
<evidence type="ECO:0000256" key="1">
    <source>
        <dbReference type="ARBA" id="ARBA00022490"/>
    </source>
</evidence>
<feature type="binding site" evidence="4">
    <location>
        <position position="67"/>
    </location>
    <ligand>
        <name>Zn(2+)</name>
        <dbReference type="ChEBI" id="CHEBI:29105"/>
    </ligand>
</feature>
<comment type="cofactor">
    <cofactor evidence="4">
        <name>Zn(2+)</name>
        <dbReference type="ChEBI" id="CHEBI:29105"/>
    </cofactor>
    <text evidence="4">Binds 1 zinc ion.</text>
</comment>
<reference evidence="7" key="1">
    <citation type="journal article" date="2019" name="Int. J. Syst. Evol. Microbiol.">
        <title>The Global Catalogue of Microorganisms (GCM) 10K type strain sequencing project: providing services to taxonomists for standard genome sequencing and annotation.</title>
        <authorList>
            <consortium name="The Broad Institute Genomics Platform"/>
            <consortium name="The Broad Institute Genome Sequencing Center for Infectious Disease"/>
            <person name="Wu L."/>
            <person name="Ma J."/>
        </authorList>
    </citation>
    <scope>NUCLEOTIDE SEQUENCE [LARGE SCALE GENOMIC DNA]</scope>
    <source>
        <strain evidence="7">CCUG 59778</strain>
    </source>
</reference>
<evidence type="ECO:0000256" key="3">
    <source>
        <dbReference type="ARBA" id="ARBA00022833"/>
    </source>
</evidence>
<evidence type="ECO:0000259" key="5">
    <source>
        <dbReference type="SMART" id="SM00731"/>
    </source>
</evidence>
<dbReference type="RefSeq" id="WP_378154509.1">
    <property type="nucleotide sequence ID" value="NZ_JBHSEC010000014.1"/>
</dbReference>
<evidence type="ECO:0000256" key="2">
    <source>
        <dbReference type="ARBA" id="ARBA00022723"/>
    </source>
</evidence>
<dbReference type="HAMAP" id="MF_00745">
    <property type="entry name" value="SprT_like"/>
    <property type="match status" value="1"/>
</dbReference>
<dbReference type="NCBIfam" id="NF003339">
    <property type="entry name" value="PRK04351.1"/>
    <property type="match status" value="1"/>
</dbReference>
<protein>
    <recommendedName>
        <fullName evidence="4">Protein SprT-like</fullName>
    </recommendedName>
</protein>
<evidence type="ECO:0000256" key="4">
    <source>
        <dbReference type="HAMAP-Rule" id="MF_00745"/>
    </source>
</evidence>
<comment type="caution">
    <text evidence="6">The sequence shown here is derived from an EMBL/GenBank/DDBJ whole genome shotgun (WGS) entry which is preliminary data.</text>
</comment>
<sequence>MNDLNLQRLVSEISESLFGKPFRHKAYFNPKLRSTGGRYLLGSHNIEINPKAYKKYGLEELEGIIKHELCHYHLHIEGKGYKHRDADFRKLLKETNAPRFCSDLREIQGNQRPYKNMYICTECGTKFKRKIRMDVKKYRCGRCKGRIVLTETQA</sequence>
<keyword evidence="1 4" id="KW-0963">Cytoplasm</keyword>
<dbReference type="Pfam" id="PF10263">
    <property type="entry name" value="SprT-like"/>
    <property type="match status" value="1"/>
</dbReference>
<keyword evidence="3 4" id="KW-0862">Zinc</keyword>
<dbReference type="InterPro" id="IPR006640">
    <property type="entry name" value="SprT-like_domain"/>
</dbReference>
<name>A0ABV8X4X7_9LACT</name>
<dbReference type="Pfam" id="PF17283">
    <property type="entry name" value="Zn_ribbon_SprT"/>
    <property type="match status" value="1"/>
</dbReference>
<feature type="active site" evidence="4">
    <location>
        <position position="68"/>
    </location>
</feature>
<evidence type="ECO:0000313" key="7">
    <source>
        <dbReference type="Proteomes" id="UP001595817"/>
    </source>
</evidence>
<keyword evidence="2 4" id="KW-0479">Metal-binding</keyword>
<proteinExistence type="inferred from homology"/>
<dbReference type="InterPro" id="IPR023524">
    <property type="entry name" value="Uncharacterised_SprT-like"/>
</dbReference>
<dbReference type="EMBL" id="JBHSEC010000014">
    <property type="protein sequence ID" value="MFC4410556.1"/>
    <property type="molecule type" value="Genomic_DNA"/>
</dbReference>
<dbReference type="InterPro" id="IPR035240">
    <property type="entry name" value="SprT_Zn_ribbon"/>
</dbReference>
<evidence type="ECO:0000313" key="6">
    <source>
        <dbReference type="EMBL" id="MFC4410556.1"/>
    </source>
</evidence>
<organism evidence="6 7">
    <name type="scientific">Chungangia koreensis</name>
    <dbReference type="NCBI Taxonomy" id="752657"/>
    <lineage>
        <taxon>Bacteria</taxon>
        <taxon>Bacillati</taxon>
        <taxon>Bacillota</taxon>
        <taxon>Bacilli</taxon>
        <taxon>Lactobacillales</taxon>
        <taxon>Chungangia</taxon>
    </lineage>
</organism>
<accession>A0ABV8X4X7</accession>
<feature type="domain" description="SprT-like" evidence="5">
    <location>
        <begin position="4"/>
        <end position="150"/>
    </location>
</feature>
<keyword evidence="7" id="KW-1185">Reference proteome</keyword>
<gene>
    <name evidence="6" type="ORF">ACFOZY_08975</name>
</gene>
<dbReference type="SMART" id="SM00731">
    <property type="entry name" value="SprT"/>
    <property type="match status" value="1"/>
</dbReference>
<dbReference type="Proteomes" id="UP001595817">
    <property type="component" value="Unassembled WGS sequence"/>
</dbReference>